<organism evidence="2 3">
    <name type="scientific">Euphydryas editha</name>
    <name type="common">Edith's checkerspot</name>
    <dbReference type="NCBI Taxonomy" id="104508"/>
    <lineage>
        <taxon>Eukaryota</taxon>
        <taxon>Metazoa</taxon>
        <taxon>Ecdysozoa</taxon>
        <taxon>Arthropoda</taxon>
        <taxon>Hexapoda</taxon>
        <taxon>Insecta</taxon>
        <taxon>Pterygota</taxon>
        <taxon>Neoptera</taxon>
        <taxon>Endopterygota</taxon>
        <taxon>Lepidoptera</taxon>
        <taxon>Glossata</taxon>
        <taxon>Ditrysia</taxon>
        <taxon>Papilionoidea</taxon>
        <taxon>Nymphalidae</taxon>
        <taxon>Nymphalinae</taxon>
        <taxon>Euphydryas</taxon>
    </lineage>
</organism>
<evidence type="ECO:0000313" key="2">
    <source>
        <dbReference type="EMBL" id="CAH2106046.1"/>
    </source>
</evidence>
<evidence type="ECO:0000256" key="1">
    <source>
        <dbReference type="SAM" id="Coils"/>
    </source>
</evidence>
<protein>
    <submittedName>
        <fullName evidence="2">Uncharacterized protein</fullName>
    </submittedName>
</protein>
<gene>
    <name evidence="2" type="ORF">EEDITHA_LOCUS20231</name>
</gene>
<sequence>MPKVERTAPSSPHYIVPHYHSESDLSTIDKPEYVQLITSIQRTNLGVEAAINSMKTQYDGIQEKIDSLESESGELRKSMAELEGQLEERVHVSRSSKCEMRNVIESENDTEWALMRMIEKLGNTLGMAIKRSRHT</sequence>
<dbReference type="Proteomes" id="UP001153954">
    <property type="component" value="Unassembled WGS sequence"/>
</dbReference>
<keyword evidence="1" id="KW-0175">Coiled coil</keyword>
<evidence type="ECO:0000313" key="3">
    <source>
        <dbReference type="Proteomes" id="UP001153954"/>
    </source>
</evidence>
<name>A0AAU9V270_EUPED</name>
<proteinExistence type="predicted"/>
<accession>A0AAU9V270</accession>
<dbReference type="SUPFAM" id="SSF75704">
    <property type="entry name" value="Mitotic arrest deficient-like 1, Mad1"/>
    <property type="match status" value="1"/>
</dbReference>
<comment type="caution">
    <text evidence="2">The sequence shown here is derived from an EMBL/GenBank/DDBJ whole genome shotgun (WGS) entry which is preliminary data.</text>
</comment>
<feature type="coiled-coil region" evidence="1">
    <location>
        <begin position="51"/>
        <end position="85"/>
    </location>
</feature>
<dbReference type="EMBL" id="CAKOGL010000029">
    <property type="protein sequence ID" value="CAH2106046.1"/>
    <property type="molecule type" value="Genomic_DNA"/>
</dbReference>
<reference evidence="2" key="1">
    <citation type="submission" date="2022-03" db="EMBL/GenBank/DDBJ databases">
        <authorList>
            <person name="Tunstrom K."/>
        </authorList>
    </citation>
    <scope>NUCLEOTIDE SEQUENCE</scope>
</reference>
<keyword evidence="3" id="KW-1185">Reference proteome</keyword>
<dbReference type="AlphaFoldDB" id="A0AAU9V270"/>